<dbReference type="InterPro" id="IPR003838">
    <property type="entry name" value="ABC3_permease_C"/>
</dbReference>
<comment type="subcellular location">
    <subcellularLocation>
        <location evidence="1">Cell membrane</location>
        <topology evidence="1">Multi-pass membrane protein</topology>
    </subcellularLocation>
</comment>
<evidence type="ECO:0000256" key="6">
    <source>
        <dbReference type="ARBA" id="ARBA00023136"/>
    </source>
</evidence>
<feature type="transmembrane region" description="Helical" evidence="7">
    <location>
        <begin position="21"/>
        <end position="43"/>
    </location>
</feature>
<reference evidence="9 10" key="1">
    <citation type="submission" date="2019-02" db="EMBL/GenBank/DDBJ databases">
        <title>Deep-cultivation of Planctomycetes and their phenomic and genomic characterization uncovers novel biology.</title>
        <authorList>
            <person name="Wiegand S."/>
            <person name="Jogler M."/>
            <person name="Boedeker C."/>
            <person name="Pinto D."/>
            <person name="Vollmers J."/>
            <person name="Rivas-Marin E."/>
            <person name="Kohn T."/>
            <person name="Peeters S.H."/>
            <person name="Heuer A."/>
            <person name="Rast P."/>
            <person name="Oberbeckmann S."/>
            <person name="Bunk B."/>
            <person name="Jeske O."/>
            <person name="Meyerdierks A."/>
            <person name="Storesund J.E."/>
            <person name="Kallscheuer N."/>
            <person name="Luecker S."/>
            <person name="Lage O.M."/>
            <person name="Pohl T."/>
            <person name="Merkel B.J."/>
            <person name="Hornburger P."/>
            <person name="Mueller R.-W."/>
            <person name="Bruemmer F."/>
            <person name="Labrenz M."/>
            <person name="Spormann A.M."/>
            <person name="Op den Camp H."/>
            <person name="Overmann J."/>
            <person name="Amann R."/>
            <person name="Jetten M.S.M."/>
            <person name="Mascher T."/>
            <person name="Medema M.H."/>
            <person name="Devos D.P."/>
            <person name="Kaster A.-K."/>
            <person name="Ovreas L."/>
            <person name="Rohde M."/>
            <person name="Galperin M.Y."/>
            <person name="Jogler C."/>
        </authorList>
    </citation>
    <scope>NUCLEOTIDE SEQUENCE [LARGE SCALE GENOMIC DNA]</scope>
    <source>
        <strain evidence="9 10">Pla133</strain>
    </source>
</reference>
<evidence type="ECO:0000313" key="9">
    <source>
        <dbReference type="EMBL" id="QDU67252.1"/>
    </source>
</evidence>
<keyword evidence="6 7" id="KW-0472">Membrane</keyword>
<evidence type="ECO:0000256" key="5">
    <source>
        <dbReference type="ARBA" id="ARBA00022989"/>
    </source>
</evidence>
<sequence length="488" mass="53678">MYRWFLSWRYLVTRRTNFIGITGITVAVGALIMILSIMTGFLVEARAMLRGGLSDVIVTPALFAGQGVPRTPHPALEVIRSDDRVKAATARLTWWGLLAGAGSSAARSAAILNDSQADGLNAVQLIGVDIGTRERASQFGVRNFLTLMGFDWTPPRLQGEFETTELLADLQREPHPWRRGAPVANPYLPFQAPPGFMRAGRQLGFVIVGEQLFTTLGLKQGGELKVLTVVPDPVSGELVTNDRDYIVAGTFRSGENDVDIGRIYMDRLELWDLLGRQHTYSEILIRLNDFDRDGSAVQHDLVRELGERGLIVPVDHDPHTAASQVRTWEDFRQVMLSAIENERVLLGIMLSLILVVASFTIFAILTMMVTEKRRDIGILTAVGASPRGLLFTFLTIGFWNALLGTGFGALFGILGATYINEIESELSSLLGIEIFNRNVYIFDTIPAVLDPVAIIAIVAGAFSVTLLFAAIPAWRAARLDPIVALRYE</sequence>
<evidence type="ECO:0000256" key="4">
    <source>
        <dbReference type="ARBA" id="ARBA00022692"/>
    </source>
</evidence>
<keyword evidence="9" id="KW-0449">Lipoprotein</keyword>
<organism evidence="9 10">
    <name type="scientific">Engelhardtia mirabilis</name>
    <dbReference type="NCBI Taxonomy" id="2528011"/>
    <lineage>
        <taxon>Bacteria</taxon>
        <taxon>Pseudomonadati</taxon>
        <taxon>Planctomycetota</taxon>
        <taxon>Planctomycetia</taxon>
        <taxon>Planctomycetia incertae sedis</taxon>
        <taxon>Engelhardtia</taxon>
    </lineage>
</organism>
<feature type="domain" description="ABC3 transporter permease C-terminal" evidence="8">
    <location>
        <begin position="348"/>
        <end position="481"/>
    </location>
</feature>
<proteinExistence type="inferred from homology"/>
<evidence type="ECO:0000256" key="2">
    <source>
        <dbReference type="ARBA" id="ARBA00005236"/>
    </source>
</evidence>
<dbReference type="GO" id="GO:0044874">
    <property type="term" value="P:lipoprotein localization to outer membrane"/>
    <property type="evidence" value="ECO:0007669"/>
    <property type="project" value="TreeGrafter"/>
</dbReference>
<name>A0A518BJV5_9BACT</name>
<dbReference type="AlphaFoldDB" id="A0A518BJV5"/>
<evidence type="ECO:0000256" key="1">
    <source>
        <dbReference type="ARBA" id="ARBA00004651"/>
    </source>
</evidence>
<keyword evidence="4 7" id="KW-0812">Transmembrane</keyword>
<feature type="transmembrane region" description="Helical" evidence="7">
    <location>
        <begin position="344"/>
        <end position="369"/>
    </location>
</feature>
<dbReference type="Pfam" id="PF02687">
    <property type="entry name" value="FtsX"/>
    <property type="match status" value="1"/>
</dbReference>
<comment type="similarity">
    <text evidence="2">Belongs to the ABC-4 integral membrane protein family. LolC/E subfamily.</text>
</comment>
<dbReference type="EMBL" id="CP036287">
    <property type="protein sequence ID" value="QDU67252.1"/>
    <property type="molecule type" value="Genomic_DNA"/>
</dbReference>
<keyword evidence="3" id="KW-1003">Cell membrane</keyword>
<dbReference type="PANTHER" id="PTHR30489:SF0">
    <property type="entry name" value="LIPOPROTEIN-RELEASING SYSTEM TRANSMEMBRANE PROTEIN LOLE"/>
    <property type="match status" value="1"/>
</dbReference>
<dbReference type="GO" id="GO:0098797">
    <property type="term" value="C:plasma membrane protein complex"/>
    <property type="evidence" value="ECO:0007669"/>
    <property type="project" value="TreeGrafter"/>
</dbReference>
<protein>
    <submittedName>
        <fullName evidence="9">Lipoprotein-releasing system transmembrane protein LolC</fullName>
    </submittedName>
</protein>
<keyword evidence="5 7" id="KW-1133">Transmembrane helix</keyword>
<feature type="transmembrane region" description="Helical" evidence="7">
    <location>
        <begin position="389"/>
        <end position="419"/>
    </location>
</feature>
<dbReference type="RefSeq" id="WP_145065255.1">
    <property type="nucleotide sequence ID" value="NZ_CP036287.1"/>
</dbReference>
<dbReference type="KEGG" id="pbap:Pla133_23300"/>
<dbReference type="PANTHER" id="PTHR30489">
    <property type="entry name" value="LIPOPROTEIN-RELEASING SYSTEM TRANSMEMBRANE PROTEIN LOLE"/>
    <property type="match status" value="1"/>
</dbReference>
<gene>
    <name evidence="9" type="primary">lolC_2</name>
    <name evidence="9" type="ORF">Pla133_23300</name>
</gene>
<evidence type="ECO:0000256" key="3">
    <source>
        <dbReference type="ARBA" id="ARBA00022475"/>
    </source>
</evidence>
<evidence type="ECO:0000259" key="8">
    <source>
        <dbReference type="Pfam" id="PF02687"/>
    </source>
</evidence>
<dbReference type="Proteomes" id="UP000316921">
    <property type="component" value="Chromosome"/>
</dbReference>
<evidence type="ECO:0000256" key="7">
    <source>
        <dbReference type="SAM" id="Phobius"/>
    </source>
</evidence>
<dbReference type="InterPro" id="IPR051447">
    <property type="entry name" value="Lipoprotein-release_system"/>
</dbReference>
<evidence type="ECO:0000313" key="10">
    <source>
        <dbReference type="Proteomes" id="UP000316921"/>
    </source>
</evidence>
<feature type="transmembrane region" description="Helical" evidence="7">
    <location>
        <begin position="452"/>
        <end position="471"/>
    </location>
</feature>
<keyword evidence="10" id="KW-1185">Reference proteome</keyword>
<accession>A0A518BJV5</accession>